<reference evidence="1" key="1">
    <citation type="submission" date="2023-02" db="EMBL/GenBank/DDBJ databases">
        <title>Georgenia sp.10Sc9-8, isolated from a soil sample collected from the Taklamakan desert.</title>
        <authorList>
            <person name="Liu S."/>
        </authorList>
    </citation>
    <scope>NUCLEOTIDE SEQUENCE</scope>
    <source>
        <strain evidence="1">10Sc9-8</strain>
    </source>
</reference>
<dbReference type="PANTHER" id="PTHR39186:SF1">
    <property type="entry name" value="DUF2071 DOMAIN-CONTAINING PROTEIN"/>
    <property type="match status" value="1"/>
</dbReference>
<dbReference type="Pfam" id="PF09844">
    <property type="entry name" value="DUF2071"/>
    <property type="match status" value="1"/>
</dbReference>
<organism evidence="1 2">
    <name type="scientific">Georgenia halotolerans</name>
    <dbReference type="NCBI Taxonomy" id="3028317"/>
    <lineage>
        <taxon>Bacteria</taxon>
        <taxon>Bacillati</taxon>
        <taxon>Actinomycetota</taxon>
        <taxon>Actinomycetes</taxon>
        <taxon>Micrococcales</taxon>
        <taxon>Bogoriellaceae</taxon>
        <taxon>Georgenia</taxon>
    </lineage>
</organism>
<dbReference type="SUPFAM" id="SSF160104">
    <property type="entry name" value="Acetoacetate decarboxylase-like"/>
    <property type="match status" value="1"/>
</dbReference>
<protein>
    <submittedName>
        <fullName evidence="1">DUF2071 domain-containing protein</fullName>
    </submittedName>
</protein>
<dbReference type="Proteomes" id="UP001165561">
    <property type="component" value="Unassembled WGS sequence"/>
</dbReference>
<gene>
    <name evidence="1" type="ORF">PU560_08430</name>
</gene>
<evidence type="ECO:0000313" key="2">
    <source>
        <dbReference type="Proteomes" id="UP001165561"/>
    </source>
</evidence>
<dbReference type="PANTHER" id="PTHR39186">
    <property type="entry name" value="DUF2071 FAMILY PROTEIN"/>
    <property type="match status" value="1"/>
</dbReference>
<proteinExistence type="predicted"/>
<evidence type="ECO:0000313" key="1">
    <source>
        <dbReference type="EMBL" id="MDD9206494.1"/>
    </source>
</evidence>
<dbReference type="InterPro" id="IPR023375">
    <property type="entry name" value="ADC_dom_sf"/>
</dbReference>
<sequence length="221" mass="24386">MSLQGWRDLTFLHWPVDVEAVGALLPPGLEVDTYEGSAWVGLTPFVMHRVRAPGLPAVPVLSTFGEVNLRTYVRDGTGGTGIWFLSLDCARLATVAALRLLGLPYFWAAVRLTRTGRRISYQARRRGTDVTMDVTVRVGHRLHQQDTLTTFLTGRWSGYTRRAGRLWRVPVEHEPWPLHRATAESDVAGLPEAAGLPPVGGQPLVHFSPGVRTRLGAPRPV</sequence>
<dbReference type="Gene3D" id="2.40.400.10">
    <property type="entry name" value="Acetoacetate decarboxylase-like"/>
    <property type="match status" value="1"/>
</dbReference>
<dbReference type="EMBL" id="JARACI010000900">
    <property type="protein sequence ID" value="MDD9206494.1"/>
    <property type="molecule type" value="Genomic_DNA"/>
</dbReference>
<name>A0ABT5TWQ1_9MICO</name>
<keyword evidence="2" id="KW-1185">Reference proteome</keyword>
<dbReference type="InterPro" id="IPR018644">
    <property type="entry name" value="DUF2071"/>
</dbReference>
<comment type="caution">
    <text evidence="1">The sequence shown here is derived from an EMBL/GenBank/DDBJ whole genome shotgun (WGS) entry which is preliminary data.</text>
</comment>
<accession>A0ABT5TWQ1</accession>